<proteinExistence type="predicted"/>
<dbReference type="GO" id="GO:0003676">
    <property type="term" value="F:nucleic acid binding"/>
    <property type="evidence" value="ECO:0007669"/>
    <property type="project" value="InterPro"/>
</dbReference>
<dbReference type="EMBL" id="BGZK01001509">
    <property type="protein sequence ID" value="GBP81394.1"/>
    <property type="molecule type" value="Genomic_DNA"/>
</dbReference>
<accession>A0A4C1Z2Y6</accession>
<evidence type="ECO:0000313" key="3">
    <source>
        <dbReference type="Proteomes" id="UP000299102"/>
    </source>
</evidence>
<feature type="region of interest" description="Disordered" evidence="1">
    <location>
        <begin position="1"/>
        <end position="21"/>
    </location>
</feature>
<name>A0A4C1Z2Y6_EUMVA</name>
<evidence type="ECO:0008006" key="4">
    <source>
        <dbReference type="Google" id="ProtNLM"/>
    </source>
</evidence>
<organism evidence="2 3">
    <name type="scientific">Eumeta variegata</name>
    <name type="common">Bagworm moth</name>
    <name type="synonym">Eumeta japonica</name>
    <dbReference type="NCBI Taxonomy" id="151549"/>
    <lineage>
        <taxon>Eukaryota</taxon>
        <taxon>Metazoa</taxon>
        <taxon>Ecdysozoa</taxon>
        <taxon>Arthropoda</taxon>
        <taxon>Hexapoda</taxon>
        <taxon>Insecta</taxon>
        <taxon>Pterygota</taxon>
        <taxon>Neoptera</taxon>
        <taxon>Endopterygota</taxon>
        <taxon>Lepidoptera</taxon>
        <taxon>Glossata</taxon>
        <taxon>Ditrysia</taxon>
        <taxon>Tineoidea</taxon>
        <taxon>Psychidae</taxon>
        <taxon>Oiketicinae</taxon>
        <taxon>Eumeta</taxon>
    </lineage>
</organism>
<evidence type="ECO:0000313" key="2">
    <source>
        <dbReference type="EMBL" id="GBP81394.1"/>
    </source>
</evidence>
<dbReference type="OrthoDB" id="10017160at2759"/>
<reference evidence="2 3" key="1">
    <citation type="journal article" date="2019" name="Commun. Biol.">
        <title>The bagworm genome reveals a unique fibroin gene that provides high tensile strength.</title>
        <authorList>
            <person name="Kono N."/>
            <person name="Nakamura H."/>
            <person name="Ohtoshi R."/>
            <person name="Tomita M."/>
            <person name="Numata K."/>
            <person name="Arakawa K."/>
        </authorList>
    </citation>
    <scope>NUCLEOTIDE SEQUENCE [LARGE SCALE GENOMIC DNA]</scope>
</reference>
<comment type="caution">
    <text evidence="2">The sequence shown here is derived from an EMBL/GenBank/DDBJ whole genome shotgun (WGS) entry which is preliminary data.</text>
</comment>
<sequence>MTETDRIPKQNSNLPYGDYRDEPKPTKVVCERSVSKRIIAPFVNKTGYLASIALENCRTVNSDRYTTICMLEVIDELRLFKNNRKRRIILRHDNASSQTAKQTNKFLNKENVELMSNPAYSLHLASCDFFS</sequence>
<dbReference type="AlphaFoldDB" id="A0A4C1Z2Y6"/>
<gene>
    <name evidence="2" type="ORF">EVAR_52656_1</name>
</gene>
<dbReference type="InterPro" id="IPR036397">
    <property type="entry name" value="RNaseH_sf"/>
</dbReference>
<protein>
    <recommendedName>
        <fullName evidence="4">Histone-lysine N-methyltransferase SETMAR</fullName>
    </recommendedName>
</protein>
<evidence type="ECO:0000256" key="1">
    <source>
        <dbReference type="SAM" id="MobiDB-lite"/>
    </source>
</evidence>
<dbReference type="Proteomes" id="UP000299102">
    <property type="component" value="Unassembled WGS sequence"/>
</dbReference>
<dbReference type="Gene3D" id="3.30.420.10">
    <property type="entry name" value="Ribonuclease H-like superfamily/Ribonuclease H"/>
    <property type="match status" value="1"/>
</dbReference>
<keyword evidence="3" id="KW-1185">Reference proteome</keyword>